<proteinExistence type="predicted"/>
<protein>
    <submittedName>
        <fullName evidence="1">Uncharacterized protein</fullName>
    </submittedName>
</protein>
<organism evidence="1 2">
    <name type="scientific">Corynebacterium cystitidis DSM 20524</name>
    <dbReference type="NCBI Taxonomy" id="1121357"/>
    <lineage>
        <taxon>Bacteria</taxon>
        <taxon>Bacillati</taxon>
        <taxon>Actinomycetota</taxon>
        <taxon>Actinomycetes</taxon>
        <taxon>Mycobacteriales</taxon>
        <taxon>Corynebacteriaceae</taxon>
        <taxon>Corynebacterium</taxon>
    </lineage>
</organism>
<evidence type="ECO:0000313" key="2">
    <source>
        <dbReference type="Proteomes" id="UP000198929"/>
    </source>
</evidence>
<gene>
    <name evidence="1" type="ORF">SAMN05661109_02330</name>
</gene>
<dbReference type="RefSeq" id="WP_092260338.1">
    <property type="nucleotide sequence ID" value="NZ_CP047199.1"/>
</dbReference>
<dbReference type="STRING" id="1121357.SAMN05661109_02330"/>
<accession>A0A1H9VP99</accession>
<dbReference type="AlphaFoldDB" id="A0A1H9VP99"/>
<name>A0A1H9VP99_9CORY</name>
<reference evidence="2" key="1">
    <citation type="submission" date="2016-10" db="EMBL/GenBank/DDBJ databases">
        <authorList>
            <person name="Varghese N."/>
            <person name="Submissions S."/>
        </authorList>
    </citation>
    <scope>NUCLEOTIDE SEQUENCE [LARGE SCALE GENOMIC DNA]</scope>
    <source>
        <strain evidence="2">DSM 20524</strain>
    </source>
</reference>
<evidence type="ECO:0000313" key="1">
    <source>
        <dbReference type="EMBL" id="SES23358.1"/>
    </source>
</evidence>
<keyword evidence="2" id="KW-1185">Reference proteome</keyword>
<dbReference type="EMBL" id="FOGQ01000013">
    <property type="protein sequence ID" value="SES23358.1"/>
    <property type="molecule type" value="Genomic_DNA"/>
</dbReference>
<dbReference type="Proteomes" id="UP000198929">
    <property type="component" value="Unassembled WGS sequence"/>
</dbReference>
<sequence length="222" mass="24732">MSFWNRLFSGEKDSELGSEREPAVGSHLADVLDDSDRSLLETCLVTLECVGITVNAGVETGDIEDAVSEELGMFRRRPLTTLLAARDPYEDRIFRHVYIDDLDHNRSTVNDYLDFLDDIATAAETGHVYHNVVVMLDPGSESSGSLRFRIGEWDVYDISFDLDECFGDIDAETRFPQAVAAPGLTAYTFEGIYHTNPMIIWVDANNAQATALISAIEAERDQ</sequence>